<dbReference type="AlphaFoldDB" id="A0A0C2MYY1"/>
<organism evidence="1 2">
    <name type="scientific">Thelohanellus kitauei</name>
    <name type="common">Myxosporean</name>
    <dbReference type="NCBI Taxonomy" id="669202"/>
    <lineage>
        <taxon>Eukaryota</taxon>
        <taxon>Metazoa</taxon>
        <taxon>Cnidaria</taxon>
        <taxon>Myxozoa</taxon>
        <taxon>Myxosporea</taxon>
        <taxon>Bivalvulida</taxon>
        <taxon>Platysporina</taxon>
        <taxon>Myxobolidae</taxon>
        <taxon>Thelohanellus</taxon>
    </lineage>
</organism>
<sequence length="150" mass="17038">MNETLKDEQNGTSNENILQTTLHSVLNNIRDTTESAIDRMNQTMLSTDDSYETATDTSGFSGDMMNSQTFSKHPSKSFTSSVYGRNSDTHHHLVQYSFDSDWIKDSHNCERMQNQLLFSITTDMKILQQTASLYIYTEASMAKIEKISKG</sequence>
<name>A0A0C2MYY1_THEKT</name>
<dbReference type="EMBL" id="JWZT01002451">
    <property type="protein sequence ID" value="KII69360.1"/>
    <property type="molecule type" value="Genomic_DNA"/>
</dbReference>
<gene>
    <name evidence="1" type="ORF">RF11_09785</name>
</gene>
<dbReference type="Proteomes" id="UP000031668">
    <property type="component" value="Unassembled WGS sequence"/>
</dbReference>
<protein>
    <submittedName>
        <fullName evidence="1">Uncharacterized protein</fullName>
    </submittedName>
</protein>
<keyword evidence="2" id="KW-1185">Reference proteome</keyword>
<evidence type="ECO:0000313" key="1">
    <source>
        <dbReference type="EMBL" id="KII69360.1"/>
    </source>
</evidence>
<evidence type="ECO:0000313" key="2">
    <source>
        <dbReference type="Proteomes" id="UP000031668"/>
    </source>
</evidence>
<comment type="caution">
    <text evidence="1">The sequence shown here is derived from an EMBL/GenBank/DDBJ whole genome shotgun (WGS) entry which is preliminary data.</text>
</comment>
<accession>A0A0C2MYY1</accession>
<proteinExistence type="predicted"/>
<reference evidence="1 2" key="1">
    <citation type="journal article" date="2014" name="Genome Biol. Evol.">
        <title>The genome of the myxosporean Thelohanellus kitauei shows adaptations to nutrient acquisition within its fish host.</title>
        <authorList>
            <person name="Yang Y."/>
            <person name="Xiong J."/>
            <person name="Zhou Z."/>
            <person name="Huo F."/>
            <person name="Miao W."/>
            <person name="Ran C."/>
            <person name="Liu Y."/>
            <person name="Zhang J."/>
            <person name="Feng J."/>
            <person name="Wang M."/>
            <person name="Wang M."/>
            <person name="Wang L."/>
            <person name="Yao B."/>
        </authorList>
    </citation>
    <scope>NUCLEOTIDE SEQUENCE [LARGE SCALE GENOMIC DNA]</scope>
    <source>
        <strain evidence="1">Wuqing</strain>
    </source>
</reference>